<name>A0A3G5A018_9VIRU</name>
<feature type="non-terminal residue" evidence="1">
    <location>
        <position position="83"/>
    </location>
</feature>
<reference evidence="1" key="1">
    <citation type="submission" date="2018-10" db="EMBL/GenBank/DDBJ databases">
        <title>Hidden diversity of soil giant viruses.</title>
        <authorList>
            <person name="Schulz F."/>
            <person name="Alteio L."/>
            <person name="Goudeau D."/>
            <person name="Ryan E.M."/>
            <person name="Malmstrom R.R."/>
            <person name="Blanchard J."/>
            <person name="Woyke T."/>
        </authorList>
    </citation>
    <scope>NUCLEOTIDE SEQUENCE</scope>
    <source>
        <strain evidence="1">FNV1</strain>
    </source>
</reference>
<protein>
    <submittedName>
        <fullName evidence="1">Uncharacterized protein</fullName>
    </submittedName>
</protein>
<accession>A0A3G5A018</accession>
<sequence length="83" mass="9677">MNEKLKNGDIDGLKKYIDENKTTIIDHILDCDKICEIVIKYNESELIILFKILLANSDIKMEIIKLINSVDDERSIVKDKRIK</sequence>
<evidence type="ECO:0000313" key="1">
    <source>
        <dbReference type="EMBL" id="AYV79611.1"/>
    </source>
</evidence>
<proteinExistence type="predicted"/>
<dbReference type="EMBL" id="MK072159">
    <property type="protein sequence ID" value="AYV79611.1"/>
    <property type="molecule type" value="Genomic_DNA"/>
</dbReference>
<gene>
    <name evidence="1" type="ORF">Faunusvirus28_2</name>
</gene>
<organism evidence="1">
    <name type="scientific">Faunusvirus sp</name>
    <dbReference type="NCBI Taxonomy" id="2487766"/>
    <lineage>
        <taxon>Viruses</taxon>
        <taxon>Varidnaviria</taxon>
        <taxon>Bamfordvirae</taxon>
        <taxon>Nucleocytoviricota</taxon>
        <taxon>Megaviricetes</taxon>
        <taxon>Imitervirales</taxon>
        <taxon>Mimiviridae</taxon>
    </lineage>
</organism>